<accession>A0A075G165</accession>
<sequence length="32" mass="3758">MREKLSGIDRIIDDEGKRIISFKESRDKTSSF</sequence>
<organism evidence="1">
    <name type="scientific">uncultured marine thaumarchaeote AD1000_96_F07</name>
    <dbReference type="NCBI Taxonomy" id="1455948"/>
    <lineage>
        <taxon>Archaea</taxon>
        <taxon>Nitrososphaerota</taxon>
        <taxon>environmental samples</taxon>
    </lineage>
</organism>
<evidence type="ECO:0000313" key="1">
    <source>
        <dbReference type="EMBL" id="AIE97318.1"/>
    </source>
</evidence>
<dbReference type="EMBL" id="KF900504">
    <property type="protein sequence ID" value="AIE97318.1"/>
    <property type="molecule type" value="Genomic_DNA"/>
</dbReference>
<dbReference type="AlphaFoldDB" id="A0A075G165"/>
<protein>
    <submittedName>
        <fullName evidence="1">Uncharacterized protein</fullName>
    </submittedName>
</protein>
<name>A0A075G165_9ARCH</name>
<reference evidence="1" key="1">
    <citation type="journal article" date="2014" name="Genome Biol. Evol.">
        <title>Pangenome evidence for extensive interdomain horizontal transfer affecting lineage core and shell genes in uncultured planktonic thaumarchaeota and euryarchaeota.</title>
        <authorList>
            <person name="Deschamps P."/>
            <person name="Zivanovic Y."/>
            <person name="Moreira D."/>
            <person name="Rodriguez-Valera F."/>
            <person name="Lopez-Garcia P."/>
        </authorList>
    </citation>
    <scope>NUCLEOTIDE SEQUENCE</scope>
</reference>
<proteinExistence type="predicted"/>